<evidence type="ECO:0000313" key="2">
    <source>
        <dbReference type="EMBL" id="SVC11489.1"/>
    </source>
</evidence>
<dbReference type="GO" id="GO:0016491">
    <property type="term" value="F:oxidoreductase activity"/>
    <property type="evidence" value="ECO:0007669"/>
    <property type="project" value="InterPro"/>
</dbReference>
<dbReference type="InterPro" id="IPR000358">
    <property type="entry name" value="RNR_small_fam"/>
</dbReference>
<organism evidence="2">
    <name type="scientific">marine metagenome</name>
    <dbReference type="NCBI Taxonomy" id="408172"/>
    <lineage>
        <taxon>unclassified sequences</taxon>
        <taxon>metagenomes</taxon>
        <taxon>ecological metagenomes</taxon>
    </lineage>
</organism>
<dbReference type="GO" id="GO:0009263">
    <property type="term" value="P:deoxyribonucleotide biosynthetic process"/>
    <property type="evidence" value="ECO:0007669"/>
    <property type="project" value="InterPro"/>
</dbReference>
<dbReference type="SUPFAM" id="SSF47240">
    <property type="entry name" value="Ferritin-like"/>
    <property type="match status" value="1"/>
</dbReference>
<proteinExistence type="inferred from homology"/>
<dbReference type="AlphaFoldDB" id="A0A382JIG6"/>
<dbReference type="PANTHER" id="PTHR23409">
    <property type="entry name" value="RIBONUCLEOSIDE-DIPHOSPHATE REDUCTASE SMALL CHAIN"/>
    <property type="match status" value="1"/>
</dbReference>
<dbReference type="CDD" id="cd01049">
    <property type="entry name" value="RNRR2"/>
    <property type="match status" value="1"/>
</dbReference>
<accession>A0A382JIG6</accession>
<reference evidence="2" key="1">
    <citation type="submission" date="2018-05" db="EMBL/GenBank/DDBJ databases">
        <authorList>
            <person name="Lanie J.A."/>
            <person name="Ng W.-L."/>
            <person name="Kazmierczak K.M."/>
            <person name="Andrzejewski T.M."/>
            <person name="Davidsen T.M."/>
            <person name="Wayne K.J."/>
            <person name="Tettelin H."/>
            <person name="Glass J.I."/>
            <person name="Rusch D."/>
            <person name="Podicherti R."/>
            <person name="Tsui H.-C.T."/>
            <person name="Winkler M.E."/>
        </authorList>
    </citation>
    <scope>NUCLEOTIDE SEQUENCE</scope>
</reference>
<name>A0A382JIG6_9ZZZZ</name>
<dbReference type="PANTHER" id="PTHR23409:SF18">
    <property type="entry name" value="RIBONUCLEOSIDE-DIPHOSPHATE REDUCTASE SUBUNIT M2"/>
    <property type="match status" value="1"/>
</dbReference>
<gene>
    <name evidence="2" type="ORF">METZ01_LOCUS264343</name>
</gene>
<dbReference type="InterPro" id="IPR009078">
    <property type="entry name" value="Ferritin-like_SF"/>
</dbReference>
<protein>
    <submittedName>
        <fullName evidence="2">Uncharacterized protein</fullName>
    </submittedName>
</protein>
<dbReference type="Pfam" id="PF00268">
    <property type="entry name" value="Ribonuc_red_sm"/>
    <property type="match status" value="1"/>
</dbReference>
<dbReference type="Gene3D" id="1.10.620.20">
    <property type="entry name" value="Ribonucleotide Reductase, subunit A"/>
    <property type="match status" value="1"/>
</dbReference>
<sequence>MIHEDVIKLSDNTTKIFNTEETVRSKDTRLFLGKNSSNRNIQTYHAPKYPWILEFAEQLRAIGNWSKNEIDLSKEKKDFDSLSKAGRHIFEKGLKFGIALDSCAGRSPLRLFSESGLSNNPEWELYLTNHQNNELLHSESYTEMVRAIFNDVDDFIESILTDEYVLQRADSILKELDKVTNILDRRDANLTAWDAGWQNTVFHRSDDEDFINDNLVKKCIYKSAIILNMFEGIRFFATFVTAWSFSEQPEKLLAGSSNIFKLIARDEMIHLDVFQKVIKLLRTSEEEGFFEVVEEMEDEIYELFMTAHKEEMDWIGHLFSKGSPLIGMNETILKEYMDYIFAVRMTNIGMDPSVIGLKLKTNPLPWVDNYLDSSHIKSAPQEIESVNYVAAIDSSLDEDFTLEDL</sequence>
<dbReference type="InterPro" id="IPR012348">
    <property type="entry name" value="RNR-like"/>
</dbReference>
<dbReference type="EMBL" id="UINC01074372">
    <property type="protein sequence ID" value="SVC11489.1"/>
    <property type="molecule type" value="Genomic_DNA"/>
</dbReference>
<evidence type="ECO:0000256" key="1">
    <source>
        <dbReference type="ARBA" id="ARBA00009303"/>
    </source>
</evidence>
<dbReference type="InterPro" id="IPR033909">
    <property type="entry name" value="RNR_small"/>
</dbReference>
<comment type="similarity">
    <text evidence="1">Belongs to the ribonucleoside diphosphate reductase small chain family.</text>
</comment>